<evidence type="ECO:0000259" key="5">
    <source>
        <dbReference type="Pfam" id="PF04542"/>
    </source>
</evidence>
<dbReference type="EMBL" id="LAZL01000001">
    <property type="protein sequence ID" value="KMT67035.1"/>
    <property type="molecule type" value="Genomic_DNA"/>
</dbReference>
<dbReference type="Gene3D" id="1.10.1740.10">
    <property type="match status" value="1"/>
</dbReference>
<dbReference type="GO" id="GO:0016987">
    <property type="term" value="F:sigma factor activity"/>
    <property type="evidence" value="ECO:0007669"/>
    <property type="project" value="UniProtKB-KW"/>
</dbReference>
<evidence type="ECO:0000256" key="4">
    <source>
        <dbReference type="ARBA" id="ARBA00023163"/>
    </source>
</evidence>
<evidence type="ECO:0000313" key="7">
    <source>
        <dbReference type="Proteomes" id="UP000037600"/>
    </source>
</evidence>
<accession>A0A0J8GW91</accession>
<dbReference type="RefSeq" id="WP_048687925.1">
    <property type="nucleotide sequence ID" value="NZ_KQ130482.1"/>
</dbReference>
<dbReference type="NCBIfam" id="TIGR02937">
    <property type="entry name" value="sigma70-ECF"/>
    <property type="match status" value="1"/>
</dbReference>
<dbReference type="AlphaFoldDB" id="A0A0J8GW91"/>
<dbReference type="Pfam" id="PF04542">
    <property type="entry name" value="Sigma70_r2"/>
    <property type="match status" value="1"/>
</dbReference>
<dbReference type="OrthoDB" id="6383365at2"/>
<evidence type="ECO:0000313" key="6">
    <source>
        <dbReference type="EMBL" id="KMT67035.1"/>
    </source>
</evidence>
<reference evidence="6 7" key="1">
    <citation type="submission" date="2015-04" db="EMBL/GenBank/DDBJ databases">
        <title>Draft Genome Sequence of the Novel Agar-Digesting Marine Bacterium Q1.</title>
        <authorList>
            <person name="Li Y."/>
            <person name="Li D."/>
            <person name="Chen G."/>
            <person name="Du Z."/>
        </authorList>
    </citation>
    <scope>NUCLEOTIDE SEQUENCE [LARGE SCALE GENOMIC DNA]</scope>
    <source>
        <strain evidence="6 7">Q1</strain>
    </source>
</reference>
<dbReference type="SUPFAM" id="SSF88946">
    <property type="entry name" value="Sigma2 domain of RNA polymerase sigma factors"/>
    <property type="match status" value="1"/>
</dbReference>
<proteinExistence type="inferred from homology"/>
<organism evidence="6 7">
    <name type="scientific">Catenovulum maritimum</name>
    <dbReference type="NCBI Taxonomy" id="1513271"/>
    <lineage>
        <taxon>Bacteria</taxon>
        <taxon>Pseudomonadati</taxon>
        <taxon>Pseudomonadota</taxon>
        <taxon>Gammaproteobacteria</taxon>
        <taxon>Alteromonadales</taxon>
        <taxon>Alteromonadaceae</taxon>
        <taxon>Catenovulum</taxon>
    </lineage>
</organism>
<sequence length="184" mass="21380">MTTNAITKKNTTTPAALSDAFIALFEADRKRIYTYIYAFVMDTDEADEIFQETSVVLWRDFEKFEENTNFSKWANGIVFNRILSYRRKIKKHALCLSDDVTLELAAKVSQTDSTDSRIEALQICKGELTPTLQQLYTEFYINNATATEVAKMTERSVFAIRKSVQKLRKKLFDCIDRKQREMQL</sequence>
<dbReference type="PANTHER" id="PTHR43133">
    <property type="entry name" value="RNA POLYMERASE ECF-TYPE SIGMA FACTO"/>
    <property type="match status" value="1"/>
</dbReference>
<dbReference type="InterPro" id="IPR039425">
    <property type="entry name" value="RNA_pol_sigma-70-like"/>
</dbReference>
<protein>
    <recommendedName>
        <fullName evidence="5">RNA polymerase sigma-70 region 2 domain-containing protein</fullName>
    </recommendedName>
</protein>
<keyword evidence="3" id="KW-0731">Sigma factor</keyword>
<dbReference type="Proteomes" id="UP000037600">
    <property type="component" value="Unassembled WGS sequence"/>
</dbReference>
<comment type="similarity">
    <text evidence="1">Belongs to the sigma-70 factor family. ECF subfamily.</text>
</comment>
<dbReference type="InterPro" id="IPR013325">
    <property type="entry name" value="RNA_pol_sigma_r2"/>
</dbReference>
<comment type="caution">
    <text evidence="6">The sequence shown here is derived from an EMBL/GenBank/DDBJ whole genome shotgun (WGS) entry which is preliminary data.</text>
</comment>
<dbReference type="STRING" id="1513271.XM47_00045"/>
<evidence type="ECO:0000256" key="1">
    <source>
        <dbReference type="ARBA" id="ARBA00010641"/>
    </source>
</evidence>
<keyword evidence="2" id="KW-0805">Transcription regulation</keyword>
<dbReference type="InterPro" id="IPR013324">
    <property type="entry name" value="RNA_pol_sigma_r3/r4-like"/>
</dbReference>
<dbReference type="PANTHER" id="PTHR43133:SF51">
    <property type="entry name" value="RNA POLYMERASE SIGMA FACTOR"/>
    <property type="match status" value="1"/>
</dbReference>
<keyword evidence="7" id="KW-1185">Reference proteome</keyword>
<keyword evidence="4" id="KW-0804">Transcription</keyword>
<dbReference type="InterPro" id="IPR014284">
    <property type="entry name" value="RNA_pol_sigma-70_dom"/>
</dbReference>
<evidence type="ECO:0000256" key="3">
    <source>
        <dbReference type="ARBA" id="ARBA00023082"/>
    </source>
</evidence>
<evidence type="ECO:0000256" key="2">
    <source>
        <dbReference type="ARBA" id="ARBA00023015"/>
    </source>
</evidence>
<feature type="domain" description="RNA polymerase sigma-70 region 2" evidence="5">
    <location>
        <begin position="24"/>
        <end position="90"/>
    </location>
</feature>
<gene>
    <name evidence="6" type="ORF">XM47_00045</name>
</gene>
<dbReference type="InterPro" id="IPR007627">
    <property type="entry name" value="RNA_pol_sigma70_r2"/>
</dbReference>
<name>A0A0J8GW91_9ALTE</name>
<dbReference type="GO" id="GO:0006352">
    <property type="term" value="P:DNA-templated transcription initiation"/>
    <property type="evidence" value="ECO:0007669"/>
    <property type="project" value="InterPro"/>
</dbReference>
<dbReference type="SUPFAM" id="SSF88659">
    <property type="entry name" value="Sigma3 and sigma4 domains of RNA polymerase sigma factors"/>
    <property type="match status" value="1"/>
</dbReference>